<dbReference type="SUPFAM" id="SSF47413">
    <property type="entry name" value="lambda repressor-like DNA-binding domains"/>
    <property type="match status" value="1"/>
</dbReference>
<dbReference type="GO" id="GO:0003677">
    <property type="term" value="F:DNA binding"/>
    <property type="evidence" value="ECO:0007669"/>
    <property type="project" value="InterPro"/>
</dbReference>
<name>A0A939G339_9BACT</name>
<proteinExistence type="predicted"/>
<evidence type="ECO:0000313" key="3">
    <source>
        <dbReference type="Proteomes" id="UP000664795"/>
    </source>
</evidence>
<evidence type="ECO:0000313" key="2">
    <source>
        <dbReference type="EMBL" id="MBO0930200.1"/>
    </source>
</evidence>
<dbReference type="CDD" id="cd00093">
    <property type="entry name" value="HTH_XRE"/>
    <property type="match status" value="1"/>
</dbReference>
<dbReference type="Pfam" id="PF01381">
    <property type="entry name" value="HTH_3"/>
    <property type="match status" value="1"/>
</dbReference>
<organism evidence="2 3">
    <name type="scientific">Fibrella aquatilis</name>
    <dbReference type="NCBI Taxonomy" id="2817059"/>
    <lineage>
        <taxon>Bacteria</taxon>
        <taxon>Pseudomonadati</taxon>
        <taxon>Bacteroidota</taxon>
        <taxon>Cytophagia</taxon>
        <taxon>Cytophagales</taxon>
        <taxon>Spirosomataceae</taxon>
        <taxon>Fibrella</taxon>
    </lineage>
</organism>
<dbReference type="SMART" id="SM00530">
    <property type="entry name" value="HTH_XRE"/>
    <property type="match status" value="1"/>
</dbReference>
<dbReference type="RefSeq" id="WP_207334171.1">
    <property type="nucleotide sequence ID" value="NZ_JAFMYU010000003.1"/>
</dbReference>
<gene>
    <name evidence="2" type="ORF">J2I48_04300</name>
</gene>
<dbReference type="Gene3D" id="1.10.260.40">
    <property type="entry name" value="lambda repressor-like DNA-binding domains"/>
    <property type="match status" value="1"/>
</dbReference>
<dbReference type="EMBL" id="JAFMYU010000003">
    <property type="protein sequence ID" value="MBO0930200.1"/>
    <property type="molecule type" value="Genomic_DNA"/>
</dbReference>
<comment type="caution">
    <text evidence="2">The sequence shown here is derived from an EMBL/GenBank/DDBJ whole genome shotgun (WGS) entry which is preliminary data.</text>
</comment>
<dbReference type="InterPro" id="IPR010982">
    <property type="entry name" value="Lambda_DNA-bd_dom_sf"/>
</dbReference>
<reference evidence="2 3" key="1">
    <citation type="submission" date="2021-03" db="EMBL/GenBank/DDBJ databases">
        <title>Fibrella sp. HMF5036 genome sequencing and assembly.</title>
        <authorList>
            <person name="Kang H."/>
            <person name="Kim H."/>
            <person name="Bae S."/>
            <person name="Joh K."/>
        </authorList>
    </citation>
    <scope>NUCLEOTIDE SEQUENCE [LARGE SCALE GENOMIC DNA]</scope>
    <source>
        <strain evidence="2 3">HMF5036</strain>
    </source>
</reference>
<evidence type="ECO:0000259" key="1">
    <source>
        <dbReference type="PROSITE" id="PS50943"/>
    </source>
</evidence>
<dbReference type="Proteomes" id="UP000664795">
    <property type="component" value="Unassembled WGS sequence"/>
</dbReference>
<accession>A0A939G339</accession>
<dbReference type="InterPro" id="IPR001387">
    <property type="entry name" value="Cro/C1-type_HTH"/>
</dbReference>
<keyword evidence="3" id="KW-1185">Reference proteome</keyword>
<dbReference type="PROSITE" id="PS50943">
    <property type="entry name" value="HTH_CROC1"/>
    <property type="match status" value="1"/>
</dbReference>
<dbReference type="AlphaFoldDB" id="A0A939G339"/>
<protein>
    <submittedName>
        <fullName evidence="2">Helix-turn-helix transcriptional regulator</fullName>
    </submittedName>
</protein>
<feature type="domain" description="HTH cro/C1-type" evidence="1">
    <location>
        <begin position="29"/>
        <end position="81"/>
    </location>
</feature>
<sequence length="133" mass="15100">MDIINDLLATVNPQQEQRIHDRMMLAARIADALDAKGWAQKDLAIKLNKQPSEISKWLSGTHNFTIDTLSDLSHVLGVKLLCVKEEPKPVARQVARYERIAIASYRQESDLINYESFQTGIVQPSEHHETQAH</sequence>